<dbReference type="EMBL" id="NJBN01000004">
    <property type="protein sequence ID" value="TKJ40778.1"/>
    <property type="molecule type" value="Genomic_DNA"/>
</dbReference>
<dbReference type="AlphaFoldDB" id="A0A532V0T1"/>
<dbReference type="InterPro" id="IPR029044">
    <property type="entry name" value="Nucleotide-diphossugar_trans"/>
</dbReference>
<feature type="domain" description="Glycosyltransferase 2-like" evidence="2">
    <location>
        <begin position="677"/>
        <end position="838"/>
    </location>
</feature>
<dbReference type="InterPro" id="IPR050834">
    <property type="entry name" value="Glycosyltransf_2"/>
</dbReference>
<dbReference type="CDD" id="cd03801">
    <property type="entry name" value="GT4_PimA-like"/>
    <property type="match status" value="1"/>
</dbReference>
<proteinExistence type="predicted"/>
<dbReference type="SUPFAM" id="SSF53756">
    <property type="entry name" value="UDP-Glycosyltransferase/glycogen phosphorylase"/>
    <property type="match status" value="1"/>
</dbReference>
<dbReference type="GO" id="GO:0016757">
    <property type="term" value="F:glycosyltransferase activity"/>
    <property type="evidence" value="ECO:0007669"/>
    <property type="project" value="InterPro"/>
</dbReference>
<dbReference type="Pfam" id="PF00535">
    <property type="entry name" value="Glycos_transf_2"/>
    <property type="match status" value="2"/>
</dbReference>
<evidence type="ECO:0000259" key="2">
    <source>
        <dbReference type="Pfam" id="PF00535"/>
    </source>
</evidence>
<dbReference type="SUPFAM" id="SSF53448">
    <property type="entry name" value="Nucleotide-diphospho-sugar transferases"/>
    <property type="match status" value="3"/>
</dbReference>
<feature type="domain" description="Glycosyl transferase family 1" evidence="1">
    <location>
        <begin position="175"/>
        <end position="332"/>
    </location>
</feature>
<evidence type="ECO:0000313" key="4">
    <source>
        <dbReference type="Proteomes" id="UP000319619"/>
    </source>
</evidence>
<dbReference type="Proteomes" id="UP000319619">
    <property type="component" value="Unassembled WGS sequence"/>
</dbReference>
<dbReference type="PANTHER" id="PTHR43685:SF11">
    <property type="entry name" value="GLYCOSYLTRANSFERASE TAGX-RELATED"/>
    <property type="match status" value="1"/>
</dbReference>
<dbReference type="PANTHER" id="PTHR43685">
    <property type="entry name" value="GLYCOSYLTRANSFERASE"/>
    <property type="match status" value="1"/>
</dbReference>
<dbReference type="InterPro" id="IPR001296">
    <property type="entry name" value="Glyco_trans_1"/>
</dbReference>
<reference evidence="3 4" key="1">
    <citation type="submission" date="2017-06" db="EMBL/GenBank/DDBJ databases">
        <title>Novel microbial phyla capable of carbon fixation and sulfur reduction in deep-sea sediments.</title>
        <authorList>
            <person name="Huang J."/>
            <person name="Baker B."/>
            <person name="Wang Y."/>
        </authorList>
    </citation>
    <scope>NUCLEOTIDE SEQUENCE [LARGE SCALE GENOMIC DNA]</scope>
    <source>
        <strain evidence="3">B3_LCP</strain>
    </source>
</reference>
<evidence type="ECO:0008006" key="5">
    <source>
        <dbReference type="Google" id="ProtNLM"/>
    </source>
</evidence>
<evidence type="ECO:0000313" key="3">
    <source>
        <dbReference type="EMBL" id="TKJ40778.1"/>
    </source>
</evidence>
<gene>
    <name evidence="3" type="ORF">CEE37_07375</name>
</gene>
<comment type="caution">
    <text evidence="3">The sequence shown here is derived from an EMBL/GenBank/DDBJ whole genome shotgun (WGS) entry which is preliminary data.</text>
</comment>
<organism evidence="3 4">
    <name type="scientific">candidate division LCP-89 bacterium B3_LCP</name>
    <dbReference type="NCBI Taxonomy" id="2012998"/>
    <lineage>
        <taxon>Bacteria</taxon>
        <taxon>Pseudomonadati</taxon>
        <taxon>Bacteria division LCP-89</taxon>
    </lineage>
</organism>
<evidence type="ECO:0000259" key="1">
    <source>
        <dbReference type="Pfam" id="PF00534"/>
    </source>
</evidence>
<name>A0A532V0T1_UNCL8</name>
<protein>
    <recommendedName>
        <fullName evidence="5">Glycosyltransferase 2-like domain-containing protein</fullName>
    </recommendedName>
</protein>
<feature type="domain" description="Glycosyltransferase 2-like" evidence="2">
    <location>
        <begin position="436"/>
        <end position="549"/>
    </location>
</feature>
<dbReference type="Gene3D" id="3.40.50.2000">
    <property type="entry name" value="Glycogen Phosphorylase B"/>
    <property type="match status" value="2"/>
</dbReference>
<dbReference type="InterPro" id="IPR001173">
    <property type="entry name" value="Glyco_trans_2-like"/>
</dbReference>
<dbReference type="Pfam" id="PF00534">
    <property type="entry name" value="Glycos_transf_1"/>
    <property type="match status" value="1"/>
</dbReference>
<dbReference type="Gene3D" id="3.90.550.10">
    <property type="entry name" value="Spore Coat Polysaccharide Biosynthesis Protein SpsA, Chain A"/>
    <property type="match status" value="3"/>
</dbReference>
<accession>A0A532V0T1</accession>
<sequence>MIPDNRNNNRPIKVLHITDQLSKGGAGRALIGVAKYSGQMGNFQHECISLQPTFDGVIAEGVAEGLKVHIAPEADNFLKLYKNADIIQWHWWQDFPLMHTNLPRKPTIVWCAVSGEYPPNELTREVVDFADAMVITNPMTRDLEAIRSLPETERQRKVKLIFESADFDRILPVKRFPHDTFNIGWIGTICPGKYNTRYVEMSRKIDIPNVRFQVCGDGPLREAAIEETVRLGVQDRFDFLGYCDDMRRIFGQFDVYGFPLDEKTFAGGELNLQEAMVAALPIVIFPYGGPKRMILHNYNGLVVYSEREYKEAIEYLYHHLEERERLGNNAKEYALREFGAENAARKFNQLYSEMLSNENETIRIPGMKDSLNRLADYHRKRGNLEKAFEYERKVTGVESEDRSKANDQGTLQPVALTDDIEKIIDTRSRPEYKVTAIVSTYASEDLFEGCLSDLYDQTLYRKGELEIVVIDAASPQDEWSIVERFASANEHVLAVRTKQRESLYAAWNRAIKLARGKYLTNANTDDRHRRDALEILAKVLDEQMHVALAYGDVLITTKQGETFENNTAQRSFEWGEYSRKMLEQRCCMGPQPMWKHSIHDELGYFDERYVSAGDYDFWLRISLRYPMYHVDEKLGLYLDSPESLEHKGFTGEYERIDVLNSHHLRKMPALTGKPLVSVIIPTYERKQLLNQALESLIDQTYDNWEALVINDGGEPLQLGDGIPDDERIKLTNLSENHERSYCRNSGIRSAKGQYIAFLDDDDIFYRHHLELAVRTLESPGERRKVFYSASHQSISKMENGELVVEELKRVYGEKFDRQRFLVNNYIPIHALVFNREVFSEDMLFDEEMNCLEDFDLLIRLTRKYDFRFLNLITHEFRTFPVDERKQIEAHKENYQKLYHRYRDIVGDDWEVSWKQQNWIRTLDMQLFRMSMNLPVCTVIILGNHGHDELVMTVNELSKYTDYPKVNLIFSVPEDDHASLQLLDQTNWKDNIIPVSSTLKYASVLWNAAKEAGSPLLLFLDSRCVPCKNNWLSELIDLHNRENAGLTAGLIVEPSTKAIIRNASFALNRQNKKICGLYPRFPFYHPVISRIGNVDAVGAGMVLVGRDDFLKAGGLDPTLSKMASWIDLSVRMKDNLQRNVFLNPNSFGTYLHPDAVPVNKIPDEDQDELKGRWGEDFLKNEEWWFVKDGFCRDDSPGNGTEPDYGEAYDSMITRADKLKSQNRMEESLMILRAAKRVYPDDRSLIAKIEEISGAVIG</sequence>